<name>A0A926EYK8_9FIRM</name>
<dbReference type="Proteomes" id="UP000601522">
    <property type="component" value="Unassembled WGS sequence"/>
</dbReference>
<reference evidence="1 2" key="1">
    <citation type="submission" date="2020-08" db="EMBL/GenBank/DDBJ databases">
        <title>Genome public.</title>
        <authorList>
            <person name="Liu C."/>
            <person name="Sun Q."/>
        </authorList>
    </citation>
    <scope>NUCLEOTIDE SEQUENCE [LARGE SCALE GENOMIC DNA]</scope>
    <source>
        <strain evidence="1 2">NSJ-26</strain>
    </source>
</reference>
<dbReference type="RefSeq" id="WP_249322733.1">
    <property type="nucleotide sequence ID" value="NZ_JACRTK010000001.1"/>
</dbReference>
<dbReference type="Pfam" id="PF04229">
    <property type="entry name" value="GrpB"/>
    <property type="match status" value="1"/>
</dbReference>
<dbReference type="AlphaFoldDB" id="A0A926EYK8"/>
<protein>
    <submittedName>
        <fullName evidence="1">GrpB family protein</fullName>
    </submittedName>
</protein>
<dbReference type="SUPFAM" id="SSF81301">
    <property type="entry name" value="Nucleotidyltransferase"/>
    <property type="match status" value="1"/>
</dbReference>
<dbReference type="PANTHER" id="PTHR34822">
    <property type="entry name" value="GRPB DOMAIN PROTEIN (AFU_ORTHOLOGUE AFUA_1G01530)"/>
    <property type="match status" value="1"/>
</dbReference>
<sequence>MPSIQDSNNSMSRSDEELQNLTVGELKLHNANITLVEYDPHWPKAFEQEANRIRSVLGKKALHIEHVGSTSVPGLCAKPIIDLLLVVEDSADEPSYVLALEAAGYTLRIREPEWFEHRLFKGPETDINLHVFSTGASEIERMLRFRDWLQNNETDRDKYAQVKRSLAKNTWRHVQHYADAKSSIVQEIMERANANDEEEENE</sequence>
<dbReference type="PANTHER" id="PTHR34822:SF1">
    <property type="entry name" value="GRPB FAMILY PROTEIN"/>
    <property type="match status" value="1"/>
</dbReference>
<dbReference type="Gene3D" id="3.30.460.10">
    <property type="entry name" value="Beta Polymerase, domain 2"/>
    <property type="match status" value="1"/>
</dbReference>
<accession>A0A926EYK8</accession>
<dbReference type="InterPro" id="IPR007344">
    <property type="entry name" value="GrpB/CoaE"/>
</dbReference>
<gene>
    <name evidence="1" type="ORF">H8689_02035</name>
</gene>
<organism evidence="1 2">
    <name type="scientific">Wansuia hejianensis</name>
    <dbReference type="NCBI Taxonomy" id="2763667"/>
    <lineage>
        <taxon>Bacteria</taxon>
        <taxon>Bacillati</taxon>
        <taxon>Bacillota</taxon>
        <taxon>Clostridia</taxon>
        <taxon>Lachnospirales</taxon>
        <taxon>Lachnospiraceae</taxon>
        <taxon>Wansuia</taxon>
    </lineage>
</organism>
<evidence type="ECO:0000313" key="1">
    <source>
        <dbReference type="EMBL" id="MBC8589922.1"/>
    </source>
</evidence>
<keyword evidence="2" id="KW-1185">Reference proteome</keyword>
<comment type="caution">
    <text evidence="1">The sequence shown here is derived from an EMBL/GenBank/DDBJ whole genome shotgun (WGS) entry which is preliminary data.</text>
</comment>
<dbReference type="InterPro" id="IPR043519">
    <property type="entry name" value="NT_sf"/>
</dbReference>
<proteinExistence type="predicted"/>
<evidence type="ECO:0000313" key="2">
    <source>
        <dbReference type="Proteomes" id="UP000601522"/>
    </source>
</evidence>
<dbReference type="EMBL" id="JACRTK010000001">
    <property type="protein sequence ID" value="MBC8589922.1"/>
    <property type="molecule type" value="Genomic_DNA"/>
</dbReference>